<keyword evidence="1" id="KW-0813">Transport</keyword>
<evidence type="ECO:0000256" key="4">
    <source>
        <dbReference type="ARBA" id="ARBA00066388"/>
    </source>
</evidence>
<dbReference type="Pfam" id="PF00005">
    <property type="entry name" value="ABC_tran"/>
    <property type="match status" value="1"/>
</dbReference>
<proteinExistence type="predicted"/>
<dbReference type="Gene3D" id="3.40.50.300">
    <property type="entry name" value="P-loop containing nucleotide triphosphate hydrolases"/>
    <property type="match status" value="1"/>
</dbReference>
<dbReference type="FunFam" id="3.40.50.300:FF:000425">
    <property type="entry name" value="Probable ABC transporter, ATP-binding subunit"/>
    <property type="match status" value="1"/>
</dbReference>
<dbReference type="SUPFAM" id="SSF52540">
    <property type="entry name" value="P-loop containing nucleoside triphosphate hydrolases"/>
    <property type="match status" value="1"/>
</dbReference>
<evidence type="ECO:0000313" key="6">
    <source>
        <dbReference type="EMBL" id="KNF07198.1"/>
    </source>
</evidence>
<evidence type="ECO:0000256" key="3">
    <source>
        <dbReference type="ARBA" id="ARBA00022840"/>
    </source>
</evidence>
<evidence type="ECO:0000313" key="7">
    <source>
        <dbReference type="Proteomes" id="UP000037267"/>
    </source>
</evidence>
<dbReference type="PANTHER" id="PTHR42788">
    <property type="entry name" value="TAURINE IMPORT ATP-BINDING PROTEIN-RELATED"/>
    <property type="match status" value="1"/>
</dbReference>
<keyword evidence="7" id="KW-1185">Reference proteome</keyword>
<dbReference type="InterPro" id="IPR050166">
    <property type="entry name" value="ABC_transporter_ATP-bind"/>
</dbReference>
<dbReference type="PROSITE" id="PS00211">
    <property type="entry name" value="ABC_TRANSPORTER_1"/>
    <property type="match status" value="1"/>
</dbReference>
<name>A0A0L0W6N3_GOTPU</name>
<dbReference type="GO" id="GO:0005524">
    <property type="term" value="F:ATP binding"/>
    <property type="evidence" value="ECO:0007669"/>
    <property type="project" value="UniProtKB-KW"/>
</dbReference>
<dbReference type="PANTHER" id="PTHR42788:SF13">
    <property type="entry name" value="ALIPHATIC SULFONATES IMPORT ATP-BINDING PROTEIN SSUB"/>
    <property type="match status" value="1"/>
</dbReference>
<accession>A0A0L0W6N3</accession>
<dbReference type="SMART" id="SM00382">
    <property type="entry name" value="AAA"/>
    <property type="match status" value="1"/>
</dbReference>
<organism evidence="6 7">
    <name type="scientific">Gottschalkia purinilytica</name>
    <name type="common">Clostridium purinilyticum</name>
    <dbReference type="NCBI Taxonomy" id="1503"/>
    <lineage>
        <taxon>Bacteria</taxon>
        <taxon>Bacillati</taxon>
        <taxon>Bacillota</taxon>
        <taxon>Tissierellia</taxon>
        <taxon>Tissierellales</taxon>
        <taxon>Gottschalkiaceae</taxon>
        <taxon>Gottschalkia</taxon>
    </lineage>
</organism>
<evidence type="ECO:0000259" key="5">
    <source>
        <dbReference type="PROSITE" id="PS50893"/>
    </source>
</evidence>
<feature type="domain" description="ABC transporter" evidence="5">
    <location>
        <begin position="11"/>
        <end position="241"/>
    </location>
</feature>
<evidence type="ECO:0000256" key="2">
    <source>
        <dbReference type="ARBA" id="ARBA00022741"/>
    </source>
</evidence>
<dbReference type="InterPro" id="IPR027417">
    <property type="entry name" value="P-loop_NTPase"/>
</dbReference>
<gene>
    <name evidence="6" type="ORF">CLPU_21c00160</name>
</gene>
<dbReference type="EC" id="7.6.2.9" evidence="4"/>
<dbReference type="OrthoDB" id="9801958at2"/>
<dbReference type="GO" id="GO:0015418">
    <property type="term" value="F:ABC-type quaternary ammonium compound transporting activity"/>
    <property type="evidence" value="ECO:0007669"/>
    <property type="project" value="UniProtKB-EC"/>
</dbReference>
<dbReference type="STRING" id="1503.CLPU_21c00160"/>
<evidence type="ECO:0000256" key="1">
    <source>
        <dbReference type="ARBA" id="ARBA00022448"/>
    </source>
</evidence>
<sequence length="263" mass="29692">MECEENLGLTLKINNLSKYFEVENEDMLALENINLTVKEGEFISIIGASGCGKSTLLKLILGLEDNYDGEILLGDKSIDGPSVERGVVFQEARLFPWLTVEDNIGFGLRGKVSKKDRKEIIEHHIDLVGLKGFQKAYPHQLSGGMQQRASIARALVNKPKILLLDEPFGALDAITRINMQQEILRIWEKEKTTMIMVTHDIDEAINLGNRVVVMSNRPGTIKKIVDVNLTRPRDSSSLNYVNIKKTVYEEFFKIVDLSVEYQI</sequence>
<keyword evidence="3" id="KW-0067">ATP-binding</keyword>
<dbReference type="GO" id="GO:0016887">
    <property type="term" value="F:ATP hydrolysis activity"/>
    <property type="evidence" value="ECO:0007669"/>
    <property type="project" value="InterPro"/>
</dbReference>
<dbReference type="AlphaFoldDB" id="A0A0L0W6N3"/>
<dbReference type="InterPro" id="IPR003593">
    <property type="entry name" value="AAA+_ATPase"/>
</dbReference>
<dbReference type="InterPro" id="IPR003439">
    <property type="entry name" value="ABC_transporter-like_ATP-bd"/>
</dbReference>
<protein>
    <recommendedName>
        <fullName evidence="4">ABC-type quaternary amine transporter</fullName>
        <ecNumber evidence="4">7.6.2.9</ecNumber>
    </recommendedName>
</protein>
<keyword evidence="2" id="KW-0547">Nucleotide-binding</keyword>
<dbReference type="EMBL" id="LGSS01000021">
    <property type="protein sequence ID" value="KNF07198.1"/>
    <property type="molecule type" value="Genomic_DNA"/>
</dbReference>
<comment type="caution">
    <text evidence="6">The sequence shown here is derived from an EMBL/GenBank/DDBJ whole genome shotgun (WGS) entry which is preliminary data.</text>
</comment>
<reference evidence="7" key="1">
    <citation type="submission" date="2015-07" db="EMBL/GenBank/DDBJ databases">
        <title>Draft genome sequence of the purine-degrading Gottschalkia purinilyticum DSM 1384 (formerly Clostridium purinilyticum).</title>
        <authorList>
            <person name="Poehlein A."/>
            <person name="Schiel-Bengelsdorf B."/>
            <person name="Bengelsdorf F.R."/>
            <person name="Daniel R."/>
            <person name="Duerre P."/>
        </authorList>
    </citation>
    <scope>NUCLEOTIDE SEQUENCE [LARGE SCALE GENOMIC DNA]</scope>
    <source>
        <strain evidence="7">DSM 1384</strain>
    </source>
</reference>
<dbReference type="CDD" id="cd03293">
    <property type="entry name" value="ABC_NrtD_SsuB_transporters"/>
    <property type="match status" value="1"/>
</dbReference>
<dbReference type="InterPro" id="IPR017871">
    <property type="entry name" value="ABC_transporter-like_CS"/>
</dbReference>
<dbReference type="PATRIC" id="fig|1503.3.peg.1316"/>
<dbReference type="Proteomes" id="UP000037267">
    <property type="component" value="Unassembled WGS sequence"/>
</dbReference>
<dbReference type="RefSeq" id="WP_050378656.1">
    <property type="nucleotide sequence ID" value="NZ_LGSS01000021.1"/>
</dbReference>
<dbReference type="PROSITE" id="PS50893">
    <property type="entry name" value="ABC_TRANSPORTER_2"/>
    <property type="match status" value="1"/>
</dbReference>